<evidence type="ECO:0000313" key="2">
    <source>
        <dbReference type="EMBL" id="KAB1231552.1"/>
    </source>
</evidence>
<keyword evidence="3" id="KW-1185">Reference proteome</keyword>
<gene>
    <name evidence="2" type="ORF">F8D52_07020</name>
</gene>
<feature type="transmembrane region" description="Helical" evidence="1">
    <location>
        <begin position="20"/>
        <end position="39"/>
    </location>
</feature>
<evidence type="ECO:0000256" key="1">
    <source>
        <dbReference type="SAM" id="Phobius"/>
    </source>
</evidence>
<organism evidence="2 3">
    <name type="scientific">Chryseobacterium viscerum</name>
    <dbReference type="NCBI Taxonomy" id="1037377"/>
    <lineage>
        <taxon>Bacteria</taxon>
        <taxon>Pseudomonadati</taxon>
        <taxon>Bacteroidota</taxon>
        <taxon>Flavobacteriia</taxon>
        <taxon>Flavobacteriales</taxon>
        <taxon>Weeksellaceae</taxon>
        <taxon>Chryseobacterium group</taxon>
        <taxon>Chryseobacterium</taxon>
    </lineage>
</organism>
<accession>A0A5N4BT26</accession>
<proteinExistence type="predicted"/>
<keyword evidence="1" id="KW-0472">Membrane</keyword>
<sequence>MNIDQNSTPKKSKGGCLKWVALLFGLAFLFTVVSVWRVTKTLESDNKKIEQTKKDSIVRNQKFQNGWKSLDIKDKKEEINKLINSNEKFYSEKRFLINENILTLIKVGVKYPETLEYKSISKDFVKNPNGYTTVSPEDFSNINYDNGSFTVSKEFKSENKLGMKVRGIIFCDFTFNGLKYTIKDIKFE</sequence>
<keyword evidence="1" id="KW-1133">Transmembrane helix</keyword>
<evidence type="ECO:0000313" key="3">
    <source>
        <dbReference type="Proteomes" id="UP000326384"/>
    </source>
</evidence>
<reference evidence="2 3" key="1">
    <citation type="journal article" date="2019" name="Stand. Genomic Sci.">
        <title>Draft Whole-Genome Sequence of a Novel Chryseobacterium viscerum Strain Isolated from Fresh Water at Dripping Springs, New Mexico.</title>
        <authorList>
            <person name="Kyndt J.A."/>
            <person name="Moore T.C."/>
        </authorList>
    </citation>
    <scope>NUCLEOTIDE SEQUENCE [LARGE SCALE GENOMIC DNA]</scope>
    <source>
        <strain evidence="2 3">DPS</strain>
    </source>
</reference>
<keyword evidence="1" id="KW-0812">Transmembrane</keyword>
<dbReference type="EMBL" id="VTPV01000003">
    <property type="protein sequence ID" value="KAB1231552.1"/>
    <property type="molecule type" value="Genomic_DNA"/>
</dbReference>
<protein>
    <recommendedName>
        <fullName evidence="4">Lipoprotein</fullName>
    </recommendedName>
</protein>
<comment type="caution">
    <text evidence="2">The sequence shown here is derived from an EMBL/GenBank/DDBJ whole genome shotgun (WGS) entry which is preliminary data.</text>
</comment>
<dbReference type="RefSeq" id="WP_152289436.1">
    <property type="nucleotide sequence ID" value="NZ_VTPV01000003.1"/>
</dbReference>
<name>A0A5N4BT26_9FLAO</name>
<evidence type="ECO:0008006" key="4">
    <source>
        <dbReference type="Google" id="ProtNLM"/>
    </source>
</evidence>
<dbReference type="Proteomes" id="UP000326384">
    <property type="component" value="Unassembled WGS sequence"/>
</dbReference>